<dbReference type="PANTHER" id="PTHR43806">
    <property type="entry name" value="PEPTIDASE S8"/>
    <property type="match status" value="1"/>
</dbReference>
<keyword evidence="5" id="KW-1185">Reference proteome</keyword>
<proteinExistence type="inferred from homology"/>
<dbReference type="PROSITE" id="PS51892">
    <property type="entry name" value="SUBTILASE"/>
    <property type="match status" value="1"/>
</dbReference>
<dbReference type="Pfam" id="PF00082">
    <property type="entry name" value="Peptidase_S8"/>
    <property type="match status" value="1"/>
</dbReference>
<evidence type="ECO:0000259" key="3">
    <source>
        <dbReference type="Pfam" id="PF00082"/>
    </source>
</evidence>
<evidence type="ECO:0000256" key="1">
    <source>
        <dbReference type="ARBA" id="ARBA00011073"/>
    </source>
</evidence>
<dbReference type="GO" id="GO:0004252">
    <property type="term" value="F:serine-type endopeptidase activity"/>
    <property type="evidence" value="ECO:0007669"/>
    <property type="project" value="InterPro"/>
</dbReference>
<dbReference type="InterPro" id="IPR050131">
    <property type="entry name" value="Peptidase_S8_subtilisin-like"/>
</dbReference>
<evidence type="ECO:0000313" key="5">
    <source>
        <dbReference type="Proteomes" id="UP000183952"/>
    </source>
</evidence>
<name>A0A1M6MSZ0_9CLOT</name>
<accession>A0A1M6MSZ0</accession>
<comment type="similarity">
    <text evidence="1 2">Belongs to the peptidase S8 family.</text>
</comment>
<dbReference type="Gene3D" id="3.40.50.200">
    <property type="entry name" value="Peptidase S8/S53 domain"/>
    <property type="match status" value="1"/>
</dbReference>
<dbReference type="InterPro" id="IPR000209">
    <property type="entry name" value="Peptidase_S8/S53_dom"/>
</dbReference>
<dbReference type="GO" id="GO:0006508">
    <property type="term" value="P:proteolysis"/>
    <property type="evidence" value="ECO:0007669"/>
    <property type="project" value="InterPro"/>
</dbReference>
<dbReference type="STRING" id="1121331.SAMN02745248_01151"/>
<dbReference type="PANTHER" id="PTHR43806:SF65">
    <property type="entry name" value="SERINE PROTEASE APRX"/>
    <property type="match status" value="1"/>
</dbReference>
<dbReference type="Proteomes" id="UP000183952">
    <property type="component" value="Unassembled WGS sequence"/>
</dbReference>
<gene>
    <name evidence="4" type="ORF">SAMN02745248_01151</name>
</gene>
<protein>
    <submittedName>
        <fullName evidence="4">Subtilase family protein</fullName>
    </submittedName>
</protein>
<evidence type="ECO:0000256" key="2">
    <source>
        <dbReference type="PROSITE-ProRule" id="PRU01240"/>
    </source>
</evidence>
<reference evidence="4 5" key="1">
    <citation type="submission" date="2016-11" db="EMBL/GenBank/DDBJ databases">
        <authorList>
            <person name="Jaros S."/>
            <person name="Januszkiewicz K."/>
            <person name="Wedrychowicz H."/>
        </authorList>
    </citation>
    <scope>NUCLEOTIDE SEQUENCE [LARGE SCALE GENOMIC DNA]</scope>
    <source>
        <strain evidence="4 5">DSM 3090</strain>
    </source>
</reference>
<dbReference type="AlphaFoldDB" id="A0A1M6MSZ0"/>
<dbReference type="EMBL" id="FRAD01000008">
    <property type="protein sequence ID" value="SHJ86509.1"/>
    <property type="molecule type" value="Genomic_DNA"/>
</dbReference>
<evidence type="ECO:0000313" key="4">
    <source>
        <dbReference type="EMBL" id="SHJ86509.1"/>
    </source>
</evidence>
<comment type="caution">
    <text evidence="2">Lacks conserved residue(s) required for the propagation of feature annotation.</text>
</comment>
<dbReference type="RefSeq" id="WP_072903171.1">
    <property type="nucleotide sequence ID" value="NZ_FRAD01000008.1"/>
</dbReference>
<dbReference type="OrthoDB" id="9798386at2"/>
<sequence length="411" mass="46091">MFNLKNKISPNLQICMKNCIYGKYRVLIKCTSLLENMAKKIQRSKNEVLHIINDINCICAIVSPRYIERLTEYPEVSYITLDSYAMSLPLTKESVSLEEQNIYIRPLNVKNDFSLNGKGITVAFVSTGIYPNKDLTSPEYRIIKSVDLINKYTYTYDDNGMGTYLSGIIGGNGISSNSLIRGIAPRCNLYSVKAFDSNGKGFIGDILYGIQLVLNHALEYKIKVLLLPFEELSFDNFLLDLFQELFDKIVAAGVTIIAPAGSNRNTCNPILGMASLKNIITVGGLSSLHPPKLHEFSSIGVCRKKNKPDFLGPCNNMYTLNLNRNFIPEREGKATYPSYLHENYCKICCVSTACAYYGGICALLCEYCSEFAQKDILSLMKLASTQLEFEEGSIKYPIVYIKDLILPKLKN</sequence>
<feature type="domain" description="Peptidase S8/S53" evidence="3">
    <location>
        <begin position="117"/>
        <end position="384"/>
    </location>
</feature>
<dbReference type="SUPFAM" id="SSF52743">
    <property type="entry name" value="Subtilisin-like"/>
    <property type="match status" value="1"/>
</dbReference>
<organism evidence="4 5">
    <name type="scientific">Hathewaya proteolytica DSM 3090</name>
    <dbReference type="NCBI Taxonomy" id="1121331"/>
    <lineage>
        <taxon>Bacteria</taxon>
        <taxon>Bacillati</taxon>
        <taxon>Bacillota</taxon>
        <taxon>Clostridia</taxon>
        <taxon>Eubacteriales</taxon>
        <taxon>Clostridiaceae</taxon>
        <taxon>Hathewaya</taxon>
    </lineage>
</organism>
<dbReference type="InterPro" id="IPR036852">
    <property type="entry name" value="Peptidase_S8/S53_dom_sf"/>
</dbReference>